<dbReference type="PROSITE" id="PS00606">
    <property type="entry name" value="KS3_1"/>
    <property type="match status" value="1"/>
</dbReference>
<dbReference type="GO" id="GO:0005737">
    <property type="term" value="C:cytoplasm"/>
    <property type="evidence" value="ECO:0007669"/>
    <property type="project" value="TreeGrafter"/>
</dbReference>
<comment type="pathway">
    <text evidence="2">Antibiotic biosynthesis; bacillaene biosynthesis.</text>
</comment>
<reference evidence="10 11" key="1">
    <citation type="submission" date="2009-01" db="EMBL/GenBank/DDBJ databases">
        <title>Complete sequence of Clostridium cellulolyticum H10.</title>
        <authorList>
            <consortium name="US DOE Joint Genome Institute"/>
            <person name="Lucas S."/>
            <person name="Copeland A."/>
            <person name="Lapidus A."/>
            <person name="Glavina del Rio T."/>
            <person name="Dalin E."/>
            <person name="Tice H."/>
            <person name="Bruce D."/>
            <person name="Goodwin L."/>
            <person name="Pitluck S."/>
            <person name="Chertkov O."/>
            <person name="Saunders E."/>
            <person name="Brettin T."/>
            <person name="Detter J.C."/>
            <person name="Han C."/>
            <person name="Larimer F."/>
            <person name="Land M."/>
            <person name="Hauser L."/>
            <person name="Kyrpides N."/>
            <person name="Ivanova N."/>
            <person name="Zhou J."/>
            <person name="Richardson P."/>
        </authorList>
    </citation>
    <scope>NUCLEOTIDE SEQUENCE [LARGE SCALE GENOMIC DNA]</scope>
    <source>
        <strain evidence="11">ATCC 35319 / DSM 5812 / JCM 6584 / H10</strain>
    </source>
</reference>
<evidence type="ECO:0000256" key="1">
    <source>
        <dbReference type="ARBA" id="ARBA00003299"/>
    </source>
</evidence>
<dbReference type="InterPro" id="IPR042104">
    <property type="entry name" value="PKS_dehydratase_sf"/>
</dbReference>
<dbReference type="InterPro" id="IPR050091">
    <property type="entry name" value="PKS_NRPS_Biosynth_Enz"/>
</dbReference>
<dbReference type="InterPro" id="IPR020806">
    <property type="entry name" value="PKS_PP-bd"/>
</dbReference>
<dbReference type="STRING" id="394503.Ccel_2377"/>
<dbReference type="PANTHER" id="PTHR43775">
    <property type="entry name" value="FATTY ACID SYNTHASE"/>
    <property type="match status" value="1"/>
</dbReference>
<evidence type="ECO:0000259" key="7">
    <source>
        <dbReference type="PROSITE" id="PS50075"/>
    </source>
</evidence>
<dbReference type="InterPro" id="IPR018201">
    <property type="entry name" value="Ketoacyl_synth_AS"/>
</dbReference>
<protein>
    <submittedName>
        <fullName evidence="10">Beta-ketoacyl synthase</fullName>
    </submittedName>
</protein>
<dbReference type="HOGENOM" id="CLU_000022_35_3_9"/>
<dbReference type="InterPro" id="IPR057326">
    <property type="entry name" value="KR_dom"/>
</dbReference>
<dbReference type="InterPro" id="IPR013968">
    <property type="entry name" value="PKS_KR"/>
</dbReference>
<keyword evidence="11" id="KW-1185">Reference proteome</keyword>
<comment type="function">
    <text evidence="1">Involved in some intermediate steps for the synthesis of the antibiotic polyketide bacillaene which is involved in secondary metabolism.</text>
</comment>
<dbReference type="Pfam" id="PF22621">
    <property type="entry name" value="CurL-like_PKS_C"/>
    <property type="match status" value="1"/>
</dbReference>
<evidence type="ECO:0000313" key="10">
    <source>
        <dbReference type="EMBL" id="ACL76710.1"/>
    </source>
</evidence>
<feature type="active site" description="Proton acceptor; for dehydratase activity" evidence="6">
    <location>
        <position position="700"/>
    </location>
</feature>
<keyword evidence="4" id="KW-0597">Phosphoprotein</keyword>
<dbReference type="InterPro" id="IPR036736">
    <property type="entry name" value="ACP-like_sf"/>
</dbReference>
<dbReference type="InterPro" id="IPR006162">
    <property type="entry name" value="Ppantetheine_attach_site"/>
</dbReference>
<dbReference type="KEGG" id="cce:Ccel_2377"/>
<dbReference type="SUPFAM" id="SSF53901">
    <property type="entry name" value="Thiolase-like"/>
    <property type="match status" value="1"/>
</dbReference>
<dbReference type="SMART" id="SM00823">
    <property type="entry name" value="PKS_PP"/>
    <property type="match status" value="1"/>
</dbReference>
<dbReference type="Gene3D" id="3.10.129.110">
    <property type="entry name" value="Polyketide synthase dehydratase"/>
    <property type="match status" value="1"/>
</dbReference>
<dbReference type="InterPro" id="IPR049490">
    <property type="entry name" value="C883_1060-like_KR_N"/>
</dbReference>
<dbReference type="Gene3D" id="1.10.1240.100">
    <property type="match status" value="1"/>
</dbReference>
<dbReference type="GO" id="GO:0004312">
    <property type="term" value="F:fatty acid synthase activity"/>
    <property type="evidence" value="ECO:0007669"/>
    <property type="project" value="TreeGrafter"/>
</dbReference>
<dbReference type="InterPro" id="IPR014030">
    <property type="entry name" value="Ketoacyl_synth_N"/>
</dbReference>
<keyword evidence="3" id="KW-0596">Phosphopantetheine</keyword>
<dbReference type="GO" id="GO:0031177">
    <property type="term" value="F:phosphopantetheine binding"/>
    <property type="evidence" value="ECO:0007669"/>
    <property type="project" value="InterPro"/>
</dbReference>
<evidence type="ECO:0000256" key="3">
    <source>
        <dbReference type="ARBA" id="ARBA00022450"/>
    </source>
</evidence>
<evidence type="ECO:0000256" key="6">
    <source>
        <dbReference type="PROSITE-ProRule" id="PRU01363"/>
    </source>
</evidence>
<dbReference type="OrthoDB" id="9765680at2"/>
<dbReference type="eggNOG" id="COG3321">
    <property type="taxonomic scope" value="Bacteria"/>
</dbReference>
<feature type="region of interest" description="C-terminal hotdog fold" evidence="6">
    <location>
        <begin position="802"/>
        <end position="944"/>
    </location>
</feature>
<dbReference type="SMART" id="SM00825">
    <property type="entry name" value="PKS_KS"/>
    <property type="match status" value="1"/>
</dbReference>
<dbReference type="Proteomes" id="UP000001349">
    <property type="component" value="Chromosome"/>
</dbReference>
<evidence type="ECO:0000259" key="8">
    <source>
        <dbReference type="PROSITE" id="PS52004"/>
    </source>
</evidence>
<dbReference type="PROSITE" id="PS52004">
    <property type="entry name" value="KS3_2"/>
    <property type="match status" value="1"/>
</dbReference>
<dbReference type="Gene3D" id="3.40.50.720">
    <property type="entry name" value="NAD(P)-binding Rossmann-like Domain"/>
    <property type="match status" value="1"/>
</dbReference>
<dbReference type="SUPFAM" id="SSF51735">
    <property type="entry name" value="NAD(P)-binding Rossmann-fold domains"/>
    <property type="match status" value="2"/>
</dbReference>
<dbReference type="CDD" id="cd00833">
    <property type="entry name" value="PKS"/>
    <property type="match status" value="1"/>
</dbReference>
<dbReference type="Pfam" id="PF21089">
    <property type="entry name" value="PKS_DH_N"/>
    <property type="match status" value="1"/>
</dbReference>
<dbReference type="InterPro" id="IPR016039">
    <property type="entry name" value="Thiolase-like"/>
</dbReference>
<evidence type="ECO:0000256" key="5">
    <source>
        <dbReference type="ARBA" id="ARBA00022679"/>
    </source>
</evidence>
<feature type="domain" description="PKS/mFAS DH" evidence="9">
    <location>
        <begin position="669"/>
        <end position="944"/>
    </location>
</feature>
<dbReference type="Pfam" id="PF08659">
    <property type="entry name" value="KR"/>
    <property type="match status" value="1"/>
</dbReference>
<dbReference type="SMART" id="SM00826">
    <property type="entry name" value="PKS_DH"/>
    <property type="match status" value="1"/>
</dbReference>
<dbReference type="GO" id="GO:0004315">
    <property type="term" value="F:3-oxoacyl-[acyl-carrier-protein] synthase activity"/>
    <property type="evidence" value="ECO:0007669"/>
    <property type="project" value="InterPro"/>
</dbReference>
<dbReference type="SMART" id="SM00822">
    <property type="entry name" value="PKS_KR"/>
    <property type="match status" value="1"/>
</dbReference>
<evidence type="ECO:0000256" key="2">
    <source>
        <dbReference type="ARBA" id="ARBA00004789"/>
    </source>
</evidence>
<dbReference type="InterPro" id="IPR036291">
    <property type="entry name" value="NAD(P)-bd_dom_sf"/>
</dbReference>
<evidence type="ECO:0000259" key="9">
    <source>
        <dbReference type="PROSITE" id="PS52019"/>
    </source>
</evidence>
<dbReference type="InterPro" id="IPR049551">
    <property type="entry name" value="PKS_DH_C"/>
</dbReference>
<feature type="active site" description="Proton donor; for dehydratase activity" evidence="6">
    <location>
        <position position="863"/>
    </location>
</feature>
<evidence type="ECO:0000256" key="4">
    <source>
        <dbReference type="ARBA" id="ARBA00022553"/>
    </source>
</evidence>
<dbReference type="InterPro" id="IPR009081">
    <property type="entry name" value="PP-bd_ACP"/>
</dbReference>
<organism evidence="10 11">
    <name type="scientific">Ruminiclostridium cellulolyticum (strain ATCC 35319 / DSM 5812 / JCM 6584 / H10)</name>
    <name type="common">Clostridium cellulolyticum</name>
    <dbReference type="NCBI Taxonomy" id="394503"/>
    <lineage>
        <taxon>Bacteria</taxon>
        <taxon>Bacillati</taxon>
        <taxon>Bacillota</taxon>
        <taxon>Clostridia</taxon>
        <taxon>Eubacteriales</taxon>
        <taxon>Oscillospiraceae</taxon>
        <taxon>Ruminiclostridium</taxon>
    </lineage>
</organism>
<feature type="region of interest" description="N-terminal hotdog fold" evidence="6">
    <location>
        <begin position="669"/>
        <end position="790"/>
    </location>
</feature>
<dbReference type="UniPathway" id="UPA01003"/>
<dbReference type="Gene3D" id="1.10.1200.10">
    <property type="entry name" value="ACP-like"/>
    <property type="match status" value="1"/>
</dbReference>
<dbReference type="SMART" id="SM01294">
    <property type="entry name" value="PKS_PP_betabranch"/>
    <property type="match status" value="1"/>
</dbReference>
<dbReference type="Pfam" id="PF21394">
    <property type="entry name" value="Beta-ketacyl_N"/>
    <property type="match status" value="1"/>
</dbReference>
<dbReference type="PROSITE" id="PS00012">
    <property type="entry name" value="PHOSPHOPANTETHEINE"/>
    <property type="match status" value="1"/>
</dbReference>
<sequence>MNRVFQYIVENTGNGNISKKAAAQIIRLLKDDEIRSDNDIAIVGMAAKLPFAPNIDEFWINIRNGRDCVSDFPEERKKDTDALLGHMNLKPSEIEYSIGAFLDEVDKFDYKFFKLSPKEASLIDPNQRLFLQTAYQAIEDSGYGNGRLSGSKTGVYVGYSSDFGESYKRFIHTVDPGLSGIAIPGNIKSIIASRISYYLDLKGPSMLVDTACSSSLVAIHMACRAIRNGECETALAGGVKLNLLPLKINRQDGIGITSSDGKARSFDDSSDGTGIGEGCAAILLKPLKKAIADRDNVYAVIKGSAINQDGNSIGITAPNSAAQEEVIVKAWKDAGVNPETISYIEAHGTGTKLGDPLEIDGIESAFKRYTDKKQFCALGTVKTNIGHLDNASGMAGVIKMVMALTNKELPPMLHFKRPNRKTNIQESPVYINDRLTQWETDGFPRRCGISSFGLSGTNCHMILEEAPSSEKPQYPAEESIIPYRKNVLTISANHVSALQSYIEAYRHMLDNIKNVTLEDICYTANTGRTHFPVRIAIITTDIKDLKQKLAFLTGSIKYNIDTKCIYSAKEYATDHPGISTFENLTPEADTLPDLTSASGDIYNKHLDEICKSYISGDHIQWDKVYDGKGMKKVSLPTYPFERLRCWLTANTPKAAEINAYEQSYNKLGYPLLDSCSTETMEGAVYSTNFQVNRHWVLNEHKVNGNFIVPGTSYIEMVSEAVGHYKYYENLEFRDIIFEFPLAVGENEARDVQTVLKIEDGYLGFYVASRPDGDKWVRHVQGKVFLDEDRNSVQYNPDEMARSAIFEEDIELTGKRKGLIDTGPRWNNLKKVYTLHDGVLAYLVLPDEFTGDLDKCIIHPALMDSAVNVAIGSIGEGLYLPWSYKSLIIYGKMPDKLYSLIRQKGKADLNMETASFDIILMDEKGRVFADIENYTLKKVNQLLTTPDYKSVKVNMFHRMNWIKNYTTKGVESIHNAYKPAAGKVLLFKDRGSLWMDIKETLGVDVVEVDICGCYEKFATGRYSIGYGEEDYDRLIKDLREEGISQIIHLSSIGWEKLPEDSDSLAETQKRGLYSLVYLIRSLISNKIRNEVELIAVSDYVNMVTGMERRINYYNATIPGICTVAGQEYGNLKCRCIDIDETTEVNKLVSELNSRDSCSLIAYRDGERYHQEMDEVHLEDSEPEEIEICEKGVYIITGGLGGIGREFAGYLSAKKPVSLVLIARTYIPDREAWDEILKKNSGTMLAQKIEFIKDIEKSGSQVVYYSADVSNENDMKNVLSSIRRKYGRINGVIHAAGIAGNGFIIRKDMEIFTRVVKPKVQGTFILDKLTKEDNLDFFIMFSSINSILGGAGQSDYTAANSFMDSFADYRRKTAGGKTVSINWTAWKETGMAFDNGIINGKIRGVFLPATTSDAIQMFEEITAKKLTRIIAGQLDFETIPLLDSGTAIRFSNKIQGKIHKYKVRSNTDSQRNTAREGEITPLKIKGSKDKGISSVQAVVARIWAGALGLEEVSVYDNFNDLGGDSVMATLLLKNLEKEFPGIVDISDIFNYPSISAMSEYIESRTGKEKIQPDVENQQIMTEDGEAGMEEIMQQLSRGEITIEEVDKLMKTKGLM</sequence>
<dbReference type="SUPFAM" id="SSF47336">
    <property type="entry name" value="ACP-like"/>
    <property type="match status" value="1"/>
</dbReference>
<dbReference type="PROSITE" id="PS50075">
    <property type="entry name" value="CARRIER"/>
    <property type="match status" value="1"/>
</dbReference>
<dbReference type="GO" id="GO:0071770">
    <property type="term" value="P:DIM/DIP cell wall layer assembly"/>
    <property type="evidence" value="ECO:0007669"/>
    <property type="project" value="TreeGrafter"/>
</dbReference>
<dbReference type="GO" id="GO:0006633">
    <property type="term" value="P:fatty acid biosynthetic process"/>
    <property type="evidence" value="ECO:0007669"/>
    <property type="project" value="InterPro"/>
</dbReference>
<dbReference type="Pfam" id="PF02801">
    <property type="entry name" value="Ketoacyl-synt_C"/>
    <property type="match status" value="1"/>
</dbReference>
<dbReference type="EMBL" id="CP001348">
    <property type="protein sequence ID" value="ACL76710.1"/>
    <property type="molecule type" value="Genomic_DNA"/>
</dbReference>
<dbReference type="InterPro" id="IPR020807">
    <property type="entry name" value="PKS_DH"/>
</dbReference>
<dbReference type="InterPro" id="IPR049900">
    <property type="entry name" value="PKS_mFAS_DH"/>
</dbReference>
<dbReference type="PROSITE" id="PS52019">
    <property type="entry name" value="PKS_MFAS_DH"/>
    <property type="match status" value="1"/>
</dbReference>
<dbReference type="InterPro" id="IPR049552">
    <property type="entry name" value="PKS_DH_N"/>
</dbReference>
<dbReference type="GO" id="GO:0005886">
    <property type="term" value="C:plasma membrane"/>
    <property type="evidence" value="ECO:0007669"/>
    <property type="project" value="TreeGrafter"/>
</dbReference>
<dbReference type="InterPro" id="IPR014031">
    <property type="entry name" value="Ketoacyl_synth_C"/>
</dbReference>
<gene>
    <name evidence="10" type="ordered locus">Ccel_2377</name>
</gene>
<proteinExistence type="predicted"/>
<keyword evidence="5" id="KW-0808">Transferase</keyword>
<feature type="domain" description="Carrier" evidence="7">
    <location>
        <begin position="1488"/>
        <end position="1563"/>
    </location>
</feature>
<dbReference type="Gene3D" id="3.40.47.10">
    <property type="match status" value="1"/>
</dbReference>
<feature type="domain" description="Ketosynthase family 3 (KS3)" evidence="8">
    <location>
        <begin position="37"/>
        <end position="465"/>
    </location>
</feature>
<accession>B8I5H4</accession>
<dbReference type="InterPro" id="IPR020841">
    <property type="entry name" value="PKS_Beta-ketoAc_synthase_dom"/>
</dbReference>
<dbReference type="CDD" id="cd08953">
    <property type="entry name" value="KR_2_SDR_x"/>
    <property type="match status" value="1"/>
</dbReference>
<dbReference type="Pfam" id="PF00109">
    <property type="entry name" value="ketoacyl-synt"/>
    <property type="match status" value="1"/>
</dbReference>
<name>B8I5H4_RUMCH</name>
<dbReference type="RefSeq" id="WP_015925799.1">
    <property type="nucleotide sequence ID" value="NC_011898.1"/>
</dbReference>
<dbReference type="PANTHER" id="PTHR43775:SF37">
    <property type="entry name" value="SI:DKEY-61P9.11"/>
    <property type="match status" value="1"/>
</dbReference>
<evidence type="ECO:0000313" key="11">
    <source>
        <dbReference type="Proteomes" id="UP000001349"/>
    </source>
</evidence>
<dbReference type="Pfam" id="PF14765">
    <property type="entry name" value="PS-DH"/>
    <property type="match status" value="1"/>
</dbReference>
<dbReference type="Pfam" id="PF00550">
    <property type="entry name" value="PP-binding"/>
    <property type="match status" value="1"/>
</dbReference>